<keyword evidence="4" id="KW-0472">Membrane</keyword>
<evidence type="ECO:0000259" key="6">
    <source>
        <dbReference type="SMART" id="SM01158"/>
    </source>
</evidence>
<name>A0A0L6UDN4_9BASI</name>
<comment type="subcellular location">
    <subcellularLocation>
        <location evidence="1">Membrane</location>
    </subcellularLocation>
</comment>
<dbReference type="Pfam" id="PF13911">
    <property type="entry name" value="AhpC-TSA_2"/>
    <property type="match status" value="1"/>
</dbReference>
<feature type="compositionally biased region" description="Pro residues" evidence="5">
    <location>
        <begin position="236"/>
        <end position="245"/>
    </location>
</feature>
<evidence type="ECO:0000256" key="1">
    <source>
        <dbReference type="ARBA" id="ARBA00004370"/>
    </source>
</evidence>
<feature type="domain" description="Armadillo-like helical" evidence="6">
    <location>
        <begin position="668"/>
        <end position="953"/>
    </location>
</feature>
<dbReference type="SUPFAM" id="SSF52833">
    <property type="entry name" value="Thioredoxin-like"/>
    <property type="match status" value="1"/>
</dbReference>
<gene>
    <name evidence="7" type="ORF">VP01_704g2</name>
</gene>
<dbReference type="GO" id="GO:0005829">
    <property type="term" value="C:cytosol"/>
    <property type="evidence" value="ECO:0007669"/>
    <property type="project" value="TreeGrafter"/>
</dbReference>
<dbReference type="InterPro" id="IPR039868">
    <property type="entry name" value="ARMD3-like"/>
</dbReference>
<sequence>MTSDTPPHDELVDAKTLETAGIIGVFDQDGNERPFGGLMRHGKVCVIFIRHFLCGFCQDYLVALKQKLVDKPLTEKKLIVIGCGHWSVIKSYKELLGDCPFDVYSDNTTTLFSTLGMIARLDAGDPKTQGHYIAQSLPNTVVNSLLNGWKMGPMTFLRSGKMSQQGGEFIFVGSWGVCACPQEGLLSRMRTARDHMEPEDLLERFIQCHTRLSAFSALNMEPPTSKAVNKQLDTAPPEPTTPPPSRRNLKWYSSINQLFHPTNHLIPVESRERFYLDLYLLIPDKDHLRDTLDGLSVQELLIVYRQNLNDLIGYGIQSLKNATELDTTPSSQPFQPSPVDHPLDQFALNDHDEVDQIRLSNALEVLSVIFKTILKKEGYENVNLDLISLIAGSIDNSDSVFSDFVYSVDKILSDQTQSLRTRHRTLQLALSLVSGVNQGSINAYFLRRDLFNTIASLIANPQSVSLVFDSVLLLDLLANFRRFESRNPYLVRMEDYVDEKAMERIISLSILALEDLREAYRDISTAKNTNSSLIGQVTSTVINVIGSPLSKKASPTSRPINQAFDSHPGRPACILLPIYDLLCSNTTFFNVLLSSKSFWESFLSFSSYLLSHASSNPRSEIYGRLVLVILIHLAEEGAKLVCGATEDSVKVSVEFCRDRLPLLGPSSDLARPPIAAMLDCGILYLRHNLQRKLKIATHIVCLRLIHELLFCLQSHQVRLEGFDWRELWRALFSLGSRVGSRIDELKTVPGIDRLAQQILDILSFATIWSEVLFKDNLTTAILYFEILRSEETIKNLIAVATISSEANFNSENGSNSLGKKSNLNNNGGGGNLGVSTIESVKNLNTIISKSKWILEQSKSGKFSTSSSLPFQGSLNFLFSSPSATKPSPTGSAPGIVVSSAEDCLALLQARLGEIGLIDSASLENHLRKYCETEKTNDLRKFIELVPSDVFQLMVL</sequence>
<comment type="caution">
    <text evidence="7">The sequence shown here is derived from an EMBL/GenBank/DDBJ whole genome shotgun (WGS) entry which is preliminary data.</text>
</comment>
<dbReference type="VEuPathDB" id="FungiDB:VP01_704g2"/>
<dbReference type="GO" id="GO:0016020">
    <property type="term" value="C:membrane"/>
    <property type="evidence" value="ECO:0007669"/>
    <property type="project" value="UniProtKB-SubCell"/>
</dbReference>
<dbReference type="Pfam" id="PF08427">
    <property type="entry name" value="ARMH3_C"/>
    <property type="match status" value="1"/>
</dbReference>
<dbReference type="OrthoDB" id="2012278at2759"/>
<dbReference type="InterPro" id="IPR013636">
    <property type="entry name" value="ARMH3_C"/>
</dbReference>
<dbReference type="PANTHER" id="PTHR13608">
    <property type="entry name" value="ARMADILLO-LIKE HELICAL DOMAIN-CONTAINING PROTEIN 3"/>
    <property type="match status" value="1"/>
</dbReference>
<keyword evidence="8" id="KW-1185">Reference proteome</keyword>
<evidence type="ECO:0000256" key="3">
    <source>
        <dbReference type="ARBA" id="ARBA00022989"/>
    </source>
</evidence>
<dbReference type="AlphaFoldDB" id="A0A0L6UDN4"/>
<accession>A0A0L6UDN4</accession>
<dbReference type="SMART" id="SM01158">
    <property type="entry name" value="DUF1741"/>
    <property type="match status" value="1"/>
</dbReference>
<evidence type="ECO:0000313" key="7">
    <source>
        <dbReference type="EMBL" id="KNZ46684.1"/>
    </source>
</evidence>
<organism evidence="7 8">
    <name type="scientific">Puccinia sorghi</name>
    <dbReference type="NCBI Taxonomy" id="27349"/>
    <lineage>
        <taxon>Eukaryota</taxon>
        <taxon>Fungi</taxon>
        <taxon>Dikarya</taxon>
        <taxon>Basidiomycota</taxon>
        <taxon>Pucciniomycotina</taxon>
        <taxon>Pucciniomycetes</taxon>
        <taxon>Pucciniales</taxon>
        <taxon>Pucciniaceae</taxon>
        <taxon>Puccinia</taxon>
    </lineage>
</organism>
<reference evidence="7 8" key="1">
    <citation type="submission" date="2015-08" db="EMBL/GenBank/DDBJ databases">
        <title>Next Generation Sequencing and Analysis of the Genome of Puccinia sorghi L Schw, the Causal Agent of Maize Common Rust.</title>
        <authorList>
            <person name="Rochi L."/>
            <person name="Burguener G."/>
            <person name="Darino M."/>
            <person name="Turjanski A."/>
            <person name="Kreff E."/>
            <person name="Dieguez M.J."/>
            <person name="Sacco F."/>
        </authorList>
    </citation>
    <scope>NUCLEOTIDE SEQUENCE [LARGE SCALE GENOMIC DNA]</scope>
    <source>
        <strain evidence="7 8">RO10H11247</strain>
    </source>
</reference>
<dbReference type="EMBL" id="LAVV01012439">
    <property type="protein sequence ID" value="KNZ46684.1"/>
    <property type="molecule type" value="Genomic_DNA"/>
</dbReference>
<keyword evidence="3" id="KW-1133">Transmembrane helix</keyword>
<dbReference type="STRING" id="27349.A0A0L6UDN4"/>
<evidence type="ECO:0000256" key="5">
    <source>
        <dbReference type="SAM" id="MobiDB-lite"/>
    </source>
</evidence>
<protein>
    <recommendedName>
        <fullName evidence="6">Armadillo-like helical domain-containing protein</fullName>
    </recommendedName>
</protein>
<dbReference type="PANTHER" id="PTHR13608:SF3">
    <property type="entry name" value="ARMADILLO-LIKE HELICAL DOMAIN-CONTAINING PROTEIN 3"/>
    <property type="match status" value="1"/>
</dbReference>
<dbReference type="Proteomes" id="UP000037035">
    <property type="component" value="Unassembled WGS sequence"/>
</dbReference>
<feature type="region of interest" description="Disordered" evidence="5">
    <location>
        <begin position="227"/>
        <end position="247"/>
    </location>
</feature>
<dbReference type="InterPro" id="IPR036249">
    <property type="entry name" value="Thioredoxin-like_sf"/>
</dbReference>
<evidence type="ECO:0000313" key="8">
    <source>
        <dbReference type="Proteomes" id="UP000037035"/>
    </source>
</evidence>
<evidence type="ECO:0000256" key="4">
    <source>
        <dbReference type="ARBA" id="ARBA00023136"/>
    </source>
</evidence>
<proteinExistence type="predicted"/>
<dbReference type="InterPro" id="IPR032801">
    <property type="entry name" value="PXL2A/B/C"/>
</dbReference>
<dbReference type="CDD" id="cd02970">
    <property type="entry name" value="PRX_like2"/>
    <property type="match status" value="1"/>
</dbReference>
<keyword evidence="2" id="KW-0812">Transmembrane</keyword>
<evidence type="ECO:0000256" key="2">
    <source>
        <dbReference type="ARBA" id="ARBA00022692"/>
    </source>
</evidence>